<dbReference type="Gene3D" id="1.10.10.10">
    <property type="entry name" value="Winged helix-like DNA-binding domain superfamily/Winged helix DNA-binding domain"/>
    <property type="match status" value="1"/>
</dbReference>
<evidence type="ECO:0000313" key="6">
    <source>
        <dbReference type="EMBL" id="GAN37456.1"/>
    </source>
</evidence>
<dbReference type="InterPro" id="IPR036388">
    <property type="entry name" value="WH-like_DNA-bd_sf"/>
</dbReference>
<dbReference type="Proteomes" id="UP000032552">
    <property type="component" value="Unassembled WGS sequence"/>
</dbReference>
<proteinExistence type="predicted"/>
<dbReference type="GO" id="GO:0003700">
    <property type="term" value="F:DNA-binding transcription factor activity"/>
    <property type="evidence" value="ECO:0007669"/>
    <property type="project" value="TreeGrafter"/>
</dbReference>
<sequence>MGTTTNESKPYGTVLIKAKDILDFLLATTDPPTLSDISRGLHASKPTILKILGTLESLGFVWRDTTTKQYFLGTQFVPYAQKAIATFNIVRVARPYLEDLRDKTQETINLGIVRDNKMILVEKLESPTSIKLQSTIGGSMNMYSSAMGKAVLATYDAKELQAYFKSHKLTPMTPHTITTPTKLQQDLKTIQELGVAIDNEENEEEVYCLGAALQKNGELYGAFSISTPKYRLPKERRAAFVRLLLDTRNAIENTL</sequence>
<organism evidence="6 7">
    <name type="scientific">Lacticaseibacillus paracasei NRIC 0644</name>
    <dbReference type="NCBI Taxonomy" id="1435038"/>
    <lineage>
        <taxon>Bacteria</taxon>
        <taxon>Bacillati</taxon>
        <taxon>Bacillota</taxon>
        <taxon>Bacilli</taxon>
        <taxon>Lactobacillales</taxon>
        <taxon>Lactobacillaceae</taxon>
        <taxon>Lacticaseibacillus</taxon>
    </lineage>
</organism>
<comment type="caution">
    <text evidence="6">The sequence shown here is derived from an EMBL/GenBank/DDBJ whole genome shotgun (WGS) entry which is preliminary data.</text>
</comment>
<dbReference type="PANTHER" id="PTHR30136:SF24">
    <property type="entry name" value="HTH-TYPE TRANSCRIPTIONAL REPRESSOR ALLR"/>
    <property type="match status" value="1"/>
</dbReference>
<dbReference type="PROSITE" id="PS51078">
    <property type="entry name" value="ICLR_ED"/>
    <property type="match status" value="1"/>
</dbReference>
<dbReference type="EMBL" id="BAYM01000159">
    <property type="protein sequence ID" value="GAN37456.1"/>
    <property type="molecule type" value="Genomic_DNA"/>
</dbReference>
<dbReference type="Pfam" id="PF01614">
    <property type="entry name" value="IclR_C"/>
    <property type="match status" value="1"/>
</dbReference>
<dbReference type="GO" id="GO:0045892">
    <property type="term" value="P:negative regulation of DNA-templated transcription"/>
    <property type="evidence" value="ECO:0007669"/>
    <property type="project" value="UniProtKB-ARBA"/>
</dbReference>
<reference evidence="7" key="1">
    <citation type="submission" date="2014-05" db="EMBL/GenBank/DDBJ databases">
        <title>Whole genome sequencing of Lactobacillus casei NRIC0644.</title>
        <authorList>
            <person name="Atarashi H."/>
            <person name="Yoshida Y."/>
            <person name="Fujimura S."/>
            <person name="Tanaka N."/>
            <person name="Shiwa Y."/>
            <person name="Yoshikawa H."/>
            <person name="Okada S."/>
            <person name="Nakagawa J."/>
        </authorList>
    </citation>
    <scope>NUCLEOTIDE SEQUENCE [LARGE SCALE GENOMIC DNA]</scope>
    <source>
        <strain evidence="7">NRIC0644</strain>
    </source>
</reference>
<dbReference type="InterPro" id="IPR014757">
    <property type="entry name" value="Tscrpt_reg_IclR_C"/>
</dbReference>
<protein>
    <submittedName>
        <fullName evidence="6">Transcriptional regulator</fullName>
    </submittedName>
</protein>
<dbReference type="RefSeq" id="WP_045625261.1">
    <property type="nucleotide sequence ID" value="NZ_BAYM01000159.1"/>
</dbReference>
<dbReference type="SUPFAM" id="SSF55781">
    <property type="entry name" value="GAF domain-like"/>
    <property type="match status" value="1"/>
</dbReference>
<evidence type="ECO:0000259" key="4">
    <source>
        <dbReference type="PROSITE" id="PS51077"/>
    </source>
</evidence>
<name>A0A0C9PR45_LACPA</name>
<dbReference type="SMART" id="SM00346">
    <property type="entry name" value="HTH_ICLR"/>
    <property type="match status" value="1"/>
</dbReference>
<dbReference type="InterPro" id="IPR050707">
    <property type="entry name" value="HTH_MetabolicPath_Reg"/>
</dbReference>
<dbReference type="InterPro" id="IPR036390">
    <property type="entry name" value="WH_DNA-bd_sf"/>
</dbReference>
<dbReference type="SUPFAM" id="SSF46785">
    <property type="entry name" value="Winged helix' DNA-binding domain"/>
    <property type="match status" value="1"/>
</dbReference>
<dbReference type="AlphaFoldDB" id="A0A0C9PR45"/>
<feature type="domain" description="HTH iclR-type" evidence="4">
    <location>
        <begin position="12"/>
        <end position="74"/>
    </location>
</feature>
<dbReference type="PROSITE" id="PS51077">
    <property type="entry name" value="HTH_ICLR"/>
    <property type="match status" value="1"/>
</dbReference>
<feature type="domain" description="IclR-ED" evidence="5">
    <location>
        <begin position="75"/>
        <end position="255"/>
    </location>
</feature>
<dbReference type="Pfam" id="PF09339">
    <property type="entry name" value="HTH_IclR"/>
    <property type="match status" value="1"/>
</dbReference>
<evidence type="ECO:0000256" key="1">
    <source>
        <dbReference type="ARBA" id="ARBA00023015"/>
    </source>
</evidence>
<keyword evidence="2" id="KW-0238">DNA-binding</keyword>
<keyword evidence="1" id="KW-0805">Transcription regulation</keyword>
<dbReference type="PANTHER" id="PTHR30136">
    <property type="entry name" value="HELIX-TURN-HELIX TRANSCRIPTIONAL REGULATOR, ICLR FAMILY"/>
    <property type="match status" value="1"/>
</dbReference>
<evidence type="ECO:0000256" key="2">
    <source>
        <dbReference type="ARBA" id="ARBA00023125"/>
    </source>
</evidence>
<dbReference type="InterPro" id="IPR029016">
    <property type="entry name" value="GAF-like_dom_sf"/>
</dbReference>
<gene>
    <name evidence="6" type="ORF">LC0644_2045</name>
</gene>
<evidence type="ECO:0000256" key="3">
    <source>
        <dbReference type="ARBA" id="ARBA00023163"/>
    </source>
</evidence>
<dbReference type="Gene3D" id="3.30.450.40">
    <property type="match status" value="1"/>
</dbReference>
<evidence type="ECO:0000313" key="7">
    <source>
        <dbReference type="Proteomes" id="UP000032552"/>
    </source>
</evidence>
<keyword evidence="3" id="KW-0804">Transcription</keyword>
<dbReference type="InterPro" id="IPR005471">
    <property type="entry name" value="Tscrpt_reg_IclR_N"/>
</dbReference>
<evidence type="ECO:0000259" key="5">
    <source>
        <dbReference type="PROSITE" id="PS51078"/>
    </source>
</evidence>
<dbReference type="GO" id="GO:0003677">
    <property type="term" value="F:DNA binding"/>
    <property type="evidence" value="ECO:0007669"/>
    <property type="project" value="UniProtKB-KW"/>
</dbReference>
<accession>A0A0C9PR45</accession>